<keyword evidence="8" id="KW-1185">Reference proteome</keyword>
<dbReference type="PANTHER" id="PTHR43133">
    <property type="entry name" value="RNA POLYMERASE ECF-TYPE SIGMA FACTO"/>
    <property type="match status" value="1"/>
</dbReference>
<dbReference type="Gene3D" id="1.10.10.10">
    <property type="entry name" value="Winged helix-like DNA-binding domain superfamily/Winged helix DNA-binding domain"/>
    <property type="match status" value="1"/>
</dbReference>
<dbReference type="GO" id="GO:0003677">
    <property type="term" value="F:DNA binding"/>
    <property type="evidence" value="ECO:0007669"/>
    <property type="project" value="InterPro"/>
</dbReference>
<accession>A0A521FH23</accession>
<dbReference type="InterPro" id="IPR039425">
    <property type="entry name" value="RNA_pol_sigma-70-like"/>
</dbReference>
<feature type="domain" description="RNA polymerase sigma factor 70 region 4 type 2" evidence="6">
    <location>
        <begin position="132"/>
        <end position="167"/>
    </location>
</feature>
<dbReference type="GO" id="GO:0006352">
    <property type="term" value="P:DNA-templated transcription initiation"/>
    <property type="evidence" value="ECO:0007669"/>
    <property type="project" value="InterPro"/>
</dbReference>
<evidence type="ECO:0000313" key="8">
    <source>
        <dbReference type="Proteomes" id="UP000320300"/>
    </source>
</evidence>
<evidence type="ECO:0000259" key="6">
    <source>
        <dbReference type="Pfam" id="PF08281"/>
    </source>
</evidence>
<dbReference type="OrthoDB" id="679904at2"/>
<proteinExistence type="inferred from homology"/>
<dbReference type="InterPro" id="IPR014284">
    <property type="entry name" value="RNA_pol_sigma-70_dom"/>
</dbReference>
<evidence type="ECO:0000313" key="7">
    <source>
        <dbReference type="EMBL" id="SMO95493.1"/>
    </source>
</evidence>
<protein>
    <submittedName>
        <fullName evidence="7">RNA polymerase sigma-70 factor, ECF subfamily</fullName>
    </submittedName>
</protein>
<keyword evidence="4" id="KW-0804">Transcription</keyword>
<dbReference type="Pfam" id="PF08281">
    <property type="entry name" value="Sigma70_r4_2"/>
    <property type="match status" value="1"/>
</dbReference>
<dbReference type="GO" id="GO:0016987">
    <property type="term" value="F:sigma factor activity"/>
    <property type="evidence" value="ECO:0007669"/>
    <property type="project" value="UniProtKB-KW"/>
</dbReference>
<dbReference type="Pfam" id="PF04542">
    <property type="entry name" value="Sigma70_r2"/>
    <property type="match status" value="1"/>
</dbReference>
<dbReference type="NCBIfam" id="TIGR02937">
    <property type="entry name" value="sigma70-ECF"/>
    <property type="match status" value="1"/>
</dbReference>
<evidence type="ECO:0000256" key="2">
    <source>
        <dbReference type="ARBA" id="ARBA00023015"/>
    </source>
</evidence>
<dbReference type="Gene3D" id="1.10.1740.10">
    <property type="match status" value="1"/>
</dbReference>
<dbReference type="InterPro" id="IPR013324">
    <property type="entry name" value="RNA_pol_sigma_r3/r4-like"/>
</dbReference>
<evidence type="ECO:0000256" key="4">
    <source>
        <dbReference type="ARBA" id="ARBA00023163"/>
    </source>
</evidence>
<dbReference type="AlphaFoldDB" id="A0A521FH23"/>
<gene>
    <name evidence="7" type="ORF">SAMN06265348_112139</name>
</gene>
<organism evidence="7 8">
    <name type="scientific">Pedobacter westerhofensis</name>
    <dbReference type="NCBI Taxonomy" id="425512"/>
    <lineage>
        <taxon>Bacteria</taxon>
        <taxon>Pseudomonadati</taxon>
        <taxon>Bacteroidota</taxon>
        <taxon>Sphingobacteriia</taxon>
        <taxon>Sphingobacteriales</taxon>
        <taxon>Sphingobacteriaceae</taxon>
        <taxon>Pedobacter</taxon>
    </lineage>
</organism>
<evidence type="ECO:0000256" key="3">
    <source>
        <dbReference type="ARBA" id="ARBA00023082"/>
    </source>
</evidence>
<sequence length="188" mass="22070">MTSFSGASDTELIISMKGGNRAAYSEIYERYWKRLYNETFKRVKDAARVEELVQDVFIDLWISRERKNIEHLGKYLVVSMRYTVYKDYRRTRNVPSFVEPLEHMALSDLDADALLNIKDIKGCIAVWLSMQPQKRAEIFRLKYMEDFSTREIGTMLGISQKTVQNQLITSFTSLRDFLKKIMILLAMI</sequence>
<dbReference type="EMBL" id="FXTN01000012">
    <property type="protein sequence ID" value="SMO95493.1"/>
    <property type="molecule type" value="Genomic_DNA"/>
</dbReference>
<reference evidence="7 8" key="1">
    <citation type="submission" date="2017-05" db="EMBL/GenBank/DDBJ databases">
        <authorList>
            <person name="Varghese N."/>
            <person name="Submissions S."/>
        </authorList>
    </citation>
    <scope>NUCLEOTIDE SEQUENCE [LARGE SCALE GENOMIC DNA]</scope>
    <source>
        <strain evidence="7 8">DSM 19036</strain>
    </source>
</reference>
<dbReference type="InterPro" id="IPR013249">
    <property type="entry name" value="RNA_pol_sigma70_r4_t2"/>
</dbReference>
<dbReference type="SUPFAM" id="SSF88659">
    <property type="entry name" value="Sigma3 and sigma4 domains of RNA polymerase sigma factors"/>
    <property type="match status" value="1"/>
</dbReference>
<evidence type="ECO:0000256" key="1">
    <source>
        <dbReference type="ARBA" id="ARBA00010641"/>
    </source>
</evidence>
<name>A0A521FH23_9SPHI</name>
<dbReference type="RefSeq" id="WP_142530343.1">
    <property type="nucleotide sequence ID" value="NZ_CBCSJO010000011.1"/>
</dbReference>
<dbReference type="InterPro" id="IPR036388">
    <property type="entry name" value="WH-like_DNA-bd_sf"/>
</dbReference>
<evidence type="ECO:0000259" key="5">
    <source>
        <dbReference type="Pfam" id="PF04542"/>
    </source>
</evidence>
<dbReference type="Proteomes" id="UP000320300">
    <property type="component" value="Unassembled WGS sequence"/>
</dbReference>
<dbReference type="SUPFAM" id="SSF88946">
    <property type="entry name" value="Sigma2 domain of RNA polymerase sigma factors"/>
    <property type="match status" value="1"/>
</dbReference>
<comment type="similarity">
    <text evidence="1">Belongs to the sigma-70 factor family. ECF subfamily.</text>
</comment>
<dbReference type="InterPro" id="IPR013325">
    <property type="entry name" value="RNA_pol_sigma_r2"/>
</dbReference>
<dbReference type="InterPro" id="IPR007627">
    <property type="entry name" value="RNA_pol_sigma70_r2"/>
</dbReference>
<keyword evidence="3" id="KW-0731">Sigma factor</keyword>
<feature type="domain" description="RNA polymerase sigma-70 region 2" evidence="5">
    <location>
        <begin position="27"/>
        <end position="92"/>
    </location>
</feature>
<keyword evidence="2" id="KW-0805">Transcription regulation</keyword>
<dbReference type="PANTHER" id="PTHR43133:SF46">
    <property type="entry name" value="RNA POLYMERASE SIGMA-70 FACTOR ECF SUBFAMILY"/>
    <property type="match status" value="1"/>
</dbReference>